<reference evidence="1 2" key="1">
    <citation type="journal article" date="2020" name="Cell">
        <title>Large-Scale Comparative Analyses of Tick Genomes Elucidate Their Genetic Diversity and Vector Capacities.</title>
        <authorList>
            <consortium name="Tick Genome and Microbiome Consortium (TIGMIC)"/>
            <person name="Jia N."/>
            <person name="Wang J."/>
            <person name="Shi W."/>
            <person name="Du L."/>
            <person name="Sun Y."/>
            <person name="Zhan W."/>
            <person name="Jiang J.F."/>
            <person name="Wang Q."/>
            <person name="Zhang B."/>
            <person name="Ji P."/>
            <person name="Bell-Sakyi L."/>
            <person name="Cui X.M."/>
            <person name="Yuan T.T."/>
            <person name="Jiang B.G."/>
            <person name="Yang W.F."/>
            <person name="Lam T.T."/>
            <person name="Chang Q.C."/>
            <person name="Ding S.J."/>
            <person name="Wang X.J."/>
            <person name="Zhu J.G."/>
            <person name="Ruan X.D."/>
            <person name="Zhao L."/>
            <person name="Wei J.T."/>
            <person name="Ye R.Z."/>
            <person name="Que T.C."/>
            <person name="Du C.H."/>
            <person name="Zhou Y.H."/>
            <person name="Cheng J.X."/>
            <person name="Dai P.F."/>
            <person name="Guo W.B."/>
            <person name="Han X.H."/>
            <person name="Huang E.J."/>
            <person name="Li L.F."/>
            <person name="Wei W."/>
            <person name="Gao Y.C."/>
            <person name="Liu J.Z."/>
            <person name="Shao H.Z."/>
            <person name="Wang X."/>
            <person name="Wang C.C."/>
            <person name="Yang T.C."/>
            <person name="Huo Q.B."/>
            <person name="Li W."/>
            <person name="Chen H.Y."/>
            <person name="Chen S.E."/>
            <person name="Zhou L.G."/>
            <person name="Ni X.B."/>
            <person name="Tian J.H."/>
            <person name="Sheng Y."/>
            <person name="Liu T."/>
            <person name="Pan Y.S."/>
            <person name="Xia L.Y."/>
            <person name="Li J."/>
            <person name="Zhao F."/>
            <person name="Cao W.C."/>
        </authorList>
    </citation>
    <scope>NUCLEOTIDE SEQUENCE [LARGE SCALE GENOMIC DNA]</scope>
    <source>
        <strain evidence="1">Iper-2018</strain>
    </source>
</reference>
<gene>
    <name evidence="1" type="ORF">HPB47_003397</name>
</gene>
<comment type="caution">
    <text evidence="1">The sequence shown here is derived from an EMBL/GenBank/DDBJ whole genome shotgun (WGS) entry which is preliminary data.</text>
</comment>
<dbReference type="EMBL" id="JABSTQ010010490">
    <property type="protein sequence ID" value="KAG0420617.1"/>
    <property type="molecule type" value="Genomic_DNA"/>
</dbReference>
<dbReference type="Proteomes" id="UP000805193">
    <property type="component" value="Unassembled WGS sequence"/>
</dbReference>
<proteinExistence type="predicted"/>
<accession>A0AC60PIJ8</accession>
<organism evidence="1 2">
    <name type="scientific">Ixodes persulcatus</name>
    <name type="common">Taiga tick</name>
    <dbReference type="NCBI Taxonomy" id="34615"/>
    <lineage>
        <taxon>Eukaryota</taxon>
        <taxon>Metazoa</taxon>
        <taxon>Ecdysozoa</taxon>
        <taxon>Arthropoda</taxon>
        <taxon>Chelicerata</taxon>
        <taxon>Arachnida</taxon>
        <taxon>Acari</taxon>
        <taxon>Parasitiformes</taxon>
        <taxon>Ixodida</taxon>
        <taxon>Ixodoidea</taxon>
        <taxon>Ixodidae</taxon>
        <taxon>Ixodinae</taxon>
        <taxon>Ixodes</taxon>
    </lineage>
</organism>
<evidence type="ECO:0000313" key="2">
    <source>
        <dbReference type="Proteomes" id="UP000805193"/>
    </source>
</evidence>
<keyword evidence="2" id="KW-1185">Reference proteome</keyword>
<sequence length="500" mass="58787">MALASAKQLLDELMGRDRNLAPAEKKNTCNWEDPDVCKHFLAQFCPNDLFVNTKADLGPCNKVHDERLKREYEESSRYKQEGYEEGFLQFCQSMLSDVEKRIRRARQRLSLNNQEGGIKPREPSEPTDERVIVLNERIQGLLQQVEQLGCEGKVEEAQGVMKLCDQLKEERRALDKDSDTAHWLKQTAELAAAQEKQMEVCDICGAFLIVGDAQQRVDDHLMGKQHMGYAKLKEAVEEMVGKREKEREDKEKQREREREERRRRRDDDDSRSRRTDDKRDDRRDDKRDDKRDDRREDRREDKRDDKKDDKRRRRSRSRHRDDGDRRREDGDRRKDDADQRKRDEDRRKRDEDRRKEDGERRRSSRRSEERSRSHRDSSSHRSSGHDRHRRSDRREDSHHRDRSRDRGGGSSSSRVTNGDASPRHRDDNPAMTASPAIDVSTQQKRRRRARDVGQGCPGGRVDRPKKVPVCILSSLEKASPPFQRLLVVVPAPASGRQTRS</sequence>
<evidence type="ECO:0000313" key="1">
    <source>
        <dbReference type="EMBL" id="KAG0420617.1"/>
    </source>
</evidence>
<protein>
    <submittedName>
        <fullName evidence="1">Uncharacterized protein</fullName>
    </submittedName>
</protein>
<name>A0AC60PIJ8_IXOPE</name>